<gene>
    <name evidence="2" type="ORF">Syun_011871</name>
</gene>
<evidence type="ECO:0000313" key="2">
    <source>
        <dbReference type="EMBL" id="KAK9142471.1"/>
    </source>
</evidence>
<sequence length="221" mass="23697">MRIADDSQNSVKEESRPTSGDHEESGSEAATAQVSGEQTEGKIAEATSYGDRRRRVRAASLEKGEVTAIDLQTGEAATTMVARLAVEGAASRSERCDGAAAAHGLTDDGDGRDEDDDGGGGDRAATVRRRRFSRGGKIDIRDRLATNYMYIMYLTCIIFRHSDKPRSPPPHRRRRAVATTVAVAAATIVAATCPSSATASCRHHHRRSVYWVGSCSAGSIF</sequence>
<dbReference type="EMBL" id="JBBNAF010000005">
    <property type="protein sequence ID" value="KAK9142471.1"/>
    <property type="molecule type" value="Genomic_DNA"/>
</dbReference>
<dbReference type="Proteomes" id="UP001420932">
    <property type="component" value="Unassembled WGS sequence"/>
</dbReference>
<feature type="region of interest" description="Disordered" evidence="1">
    <location>
        <begin position="92"/>
        <end position="124"/>
    </location>
</feature>
<feature type="region of interest" description="Disordered" evidence="1">
    <location>
        <begin position="1"/>
        <end position="54"/>
    </location>
</feature>
<organism evidence="2 3">
    <name type="scientific">Stephania yunnanensis</name>
    <dbReference type="NCBI Taxonomy" id="152371"/>
    <lineage>
        <taxon>Eukaryota</taxon>
        <taxon>Viridiplantae</taxon>
        <taxon>Streptophyta</taxon>
        <taxon>Embryophyta</taxon>
        <taxon>Tracheophyta</taxon>
        <taxon>Spermatophyta</taxon>
        <taxon>Magnoliopsida</taxon>
        <taxon>Ranunculales</taxon>
        <taxon>Menispermaceae</taxon>
        <taxon>Menispermoideae</taxon>
        <taxon>Cissampelideae</taxon>
        <taxon>Stephania</taxon>
    </lineage>
</organism>
<evidence type="ECO:0000256" key="1">
    <source>
        <dbReference type="SAM" id="MobiDB-lite"/>
    </source>
</evidence>
<proteinExistence type="predicted"/>
<accession>A0AAP0JYK0</accession>
<feature type="compositionally biased region" description="Polar residues" evidence="1">
    <location>
        <begin position="28"/>
        <end position="38"/>
    </location>
</feature>
<feature type="compositionally biased region" description="Basic and acidic residues" evidence="1">
    <location>
        <begin position="11"/>
        <end position="25"/>
    </location>
</feature>
<reference evidence="2 3" key="1">
    <citation type="submission" date="2024-01" db="EMBL/GenBank/DDBJ databases">
        <title>Genome assemblies of Stephania.</title>
        <authorList>
            <person name="Yang L."/>
        </authorList>
    </citation>
    <scope>NUCLEOTIDE SEQUENCE [LARGE SCALE GENOMIC DNA]</scope>
    <source>
        <strain evidence="2">YNDBR</strain>
        <tissue evidence="2">Leaf</tissue>
    </source>
</reference>
<name>A0AAP0JYK0_9MAGN</name>
<dbReference type="AlphaFoldDB" id="A0AAP0JYK0"/>
<keyword evidence="3" id="KW-1185">Reference proteome</keyword>
<protein>
    <submittedName>
        <fullName evidence="2">Uncharacterized protein</fullName>
    </submittedName>
</protein>
<feature type="compositionally biased region" description="Polar residues" evidence="1">
    <location>
        <begin position="1"/>
        <end position="10"/>
    </location>
</feature>
<comment type="caution">
    <text evidence="2">The sequence shown here is derived from an EMBL/GenBank/DDBJ whole genome shotgun (WGS) entry which is preliminary data.</text>
</comment>
<feature type="compositionally biased region" description="Acidic residues" evidence="1">
    <location>
        <begin position="107"/>
        <end position="119"/>
    </location>
</feature>
<evidence type="ECO:0000313" key="3">
    <source>
        <dbReference type="Proteomes" id="UP001420932"/>
    </source>
</evidence>